<protein>
    <submittedName>
        <fullName evidence="1">Ester cyclase</fullName>
    </submittedName>
</protein>
<dbReference type="STRING" id="358396.CHINAEXTREME_14550"/>
<proteinExistence type="predicted"/>
<dbReference type="EMBL" id="CP019285">
    <property type="protein sequence ID" value="APW98919.1"/>
    <property type="molecule type" value="Genomic_DNA"/>
</dbReference>
<sequence>MAEPNQEVESLLGDYVDVWNEADYSKLPDVVDESVDVFDPGAPGGELHGHDALEGFVREIRTGFPDFEVRLGDVLAAADVVMAEWTATGTHEGEFNGIPPTEREIELEGMDKFLLADGKVQEHRIYYDRQEMLEQLGVAEQ</sequence>
<dbReference type="Pfam" id="PF07366">
    <property type="entry name" value="SnoaL"/>
    <property type="match status" value="1"/>
</dbReference>
<organism evidence="2 3">
    <name type="scientific">Natronobacterium lacisalsi AJ5</name>
    <dbReference type="NCBI Taxonomy" id="358396"/>
    <lineage>
        <taxon>Archaea</taxon>
        <taxon>Methanobacteriati</taxon>
        <taxon>Methanobacteriota</taxon>
        <taxon>Stenosarchaea group</taxon>
        <taxon>Halobacteria</taxon>
        <taxon>Halobacteriales</taxon>
        <taxon>Natrialbaceae</taxon>
        <taxon>Natronobacterium</taxon>
    </lineage>
</organism>
<reference evidence="1 4" key="1">
    <citation type="journal article" date="2011" name="J. Bacteriol.">
        <title>Genome sequence of Halobiforma lacisalsi AJ5, an extremely halophilic archaeon which harbors a bop gene.</title>
        <authorList>
            <person name="Jiang X."/>
            <person name="Wang S."/>
            <person name="Cheng H."/>
            <person name="Huo Y."/>
            <person name="Zhang X."/>
            <person name="Zhu X."/>
            <person name="Han X."/>
            <person name="Ni P."/>
            <person name="Wu M."/>
        </authorList>
    </citation>
    <scope>NUCLEOTIDE SEQUENCE [LARGE SCALE GENOMIC DNA]</scope>
    <source>
        <strain evidence="1 4">AJ5</strain>
    </source>
</reference>
<keyword evidence="3" id="KW-1185">Reference proteome</keyword>
<dbReference type="Proteomes" id="UP000011555">
    <property type="component" value="Unassembled WGS sequence"/>
</dbReference>
<dbReference type="Proteomes" id="UP000186547">
    <property type="component" value="Chromosome"/>
</dbReference>
<dbReference type="RefSeq" id="WP_007143847.1">
    <property type="nucleotide sequence ID" value="NZ_AOLZ01000078.1"/>
</dbReference>
<dbReference type="InterPro" id="IPR032710">
    <property type="entry name" value="NTF2-like_dom_sf"/>
</dbReference>
<dbReference type="GO" id="GO:0030638">
    <property type="term" value="P:polyketide metabolic process"/>
    <property type="evidence" value="ECO:0007669"/>
    <property type="project" value="InterPro"/>
</dbReference>
<evidence type="ECO:0000313" key="3">
    <source>
        <dbReference type="Proteomes" id="UP000011555"/>
    </source>
</evidence>
<dbReference type="PANTHER" id="PTHR38436">
    <property type="entry name" value="POLYKETIDE CYCLASE SNOAL-LIKE DOMAIN"/>
    <property type="match status" value="1"/>
</dbReference>
<dbReference type="SUPFAM" id="SSF54427">
    <property type="entry name" value="NTF2-like"/>
    <property type="match status" value="1"/>
</dbReference>
<dbReference type="InterPro" id="IPR009959">
    <property type="entry name" value="Cyclase_SnoaL-like"/>
</dbReference>
<dbReference type="EMBL" id="AOLZ01000078">
    <property type="protein sequence ID" value="EMA27287.1"/>
    <property type="molecule type" value="Genomic_DNA"/>
</dbReference>
<accession>M0L149</accession>
<dbReference type="PANTHER" id="PTHR38436:SF1">
    <property type="entry name" value="ESTER CYCLASE"/>
    <property type="match status" value="1"/>
</dbReference>
<name>M0L149_NATLA</name>
<dbReference type="AlphaFoldDB" id="M0L149"/>
<gene>
    <name evidence="2" type="ORF">C445_20875</name>
    <name evidence="1" type="ORF">CHINAEXTREME_14550</name>
</gene>
<evidence type="ECO:0000313" key="1">
    <source>
        <dbReference type="EMBL" id="APW98919.1"/>
    </source>
</evidence>
<reference evidence="1" key="3">
    <citation type="submission" date="2017-01" db="EMBL/GenBank/DDBJ databases">
        <authorList>
            <person name="Mah S.A."/>
            <person name="Swanson W.J."/>
            <person name="Moy G.W."/>
            <person name="Vacquier V.D."/>
        </authorList>
    </citation>
    <scope>NUCLEOTIDE SEQUENCE</scope>
    <source>
        <strain evidence="1">AJ5</strain>
    </source>
</reference>
<evidence type="ECO:0000313" key="2">
    <source>
        <dbReference type="EMBL" id="EMA27287.1"/>
    </source>
</evidence>
<dbReference type="KEGG" id="hlc:CHINAEXTREME14550"/>
<reference evidence="2 3" key="2">
    <citation type="journal article" date="2014" name="PLoS Genet.">
        <title>Phylogenetically driven sequencing of extremely halophilic archaea reveals strategies for static and dynamic osmo-response.</title>
        <authorList>
            <person name="Becker E.A."/>
            <person name="Seitzer P.M."/>
            <person name="Tritt A."/>
            <person name="Larsen D."/>
            <person name="Krusor M."/>
            <person name="Yao A.I."/>
            <person name="Wu D."/>
            <person name="Madern D."/>
            <person name="Eisen J.A."/>
            <person name="Darling A.E."/>
            <person name="Facciotti M.T."/>
        </authorList>
    </citation>
    <scope>NUCLEOTIDE SEQUENCE [LARGE SCALE GENOMIC DNA]</scope>
    <source>
        <strain evidence="2 3">AJ5</strain>
    </source>
</reference>
<dbReference type="GeneID" id="30922368"/>
<dbReference type="eggNOG" id="arCOG06513">
    <property type="taxonomic scope" value="Archaea"/>
</dbReference>
<evidence type="ECO:0000313" key="4">
    <source>
        <dbReference type="Proteomes" id="UP000186547"/>
    </source>
</evidence>
<dbReference type="Gene3D" id="3.10.450.50">
    <property type="match status" value="1"/>
</dbReference>